<name>A0AAV4XA77_CAEEX</name>
<gene>
    <name evidence="1" type="ORF">CEXT_364801</name>
</gene>
<keyword evidence="2" id="KW-1185">Reference proteome</keyword>
<dbReference type="AlphaFoldDB" id="A0AAV4XA77"/>
<reference evidence="1 2" key="1">
    <citation type="submission" date="2021-06" db="EMBL/GenBank/DDBJ databases">
        <title>Caerostris extrusa draft genome.</title>
        <authorList>
            <person name="Kono N."/>
            <person name="Arakawa K."/>
        </authorList>
    </citation>
    <scope>NUCLEOTIDE SEQUENCE [LARGE SCALE GENOMIC DNA]</scope>
</reference>
<evidence type="ECO:0000313" key="2">
    <source>
        <dbReference type="Proteomes" id="UP001054945"/>
    </source>
</evidence>
<accession>A0AAV4XA77</accession>
<protein>
    <submittedName>
        <fullName evidence="1">Uncharacterized protein</fullName>
    </submittedName>
</protein>
<comment type="caution">
    <text evidence="1">The sequence shown here is derived from an EMBL/GenBank/DDBJ whole genome shotgun (WGS) entry which is preliminary data.</text>
</comment>
<proteinExistence type="predicted"/>
<evidence type="ECO:0000313" key="1">
    <source>
        <dbReference type="EMBL" id="GIY91358.1"/>
    </source>
</evidence>
<organism evidence="1 2">
    <name type="scientific">Caerostris extrusa</name>
    <name type="common">Bark spider</name>
    <name type="synonym">Caerostris bankana</name>
    <dbReference type="NCBI Taxonomy" id="172846"/>
    <lineage>
        <taxon>Eukaryota</taxon>
        <taxon>Metazoa</taxon>
        <taxon>Ecdysozoa</taxon>
        <taxon>Arthropoda</taxon>
        <taxon>Chelicerata</taxon>
        <taxon>Arachnida</taxon>
        <taxon>Araneae</taxon>
        <taxon>Araneomorphae</taxon>
        <taxon>Entelegynae</taxon>
        <taxon>Araneoidea</taxon>
        <taxon>Araneidae</taxon>
        <taxon>Caerostris</taxon>
    </lineage>
</organism>
<dbReference type="EMBL" id="BPLR01017405">
    <property type="protein sequence ID" value="GIY91358.1"/>
    <property type="molecule type" value="Genomic_DNA"/>
</dbReference>
<dbReference type="Proteomes" id="UP001054945">
    <property type="component" value="Unassembled WGS sequence"/>
</dbReference>
<sequence>MEGNEGQEEEGLEIIFQNLIKDLCQIKEFGGPYFFLRHSVFLPNYICVRQSTIQLCTRSSGPFTANGRNGLLDTLSIIINTTTTTTAPHPITVP</sequence>